<feature type="region of interest" description="Disordered" evidence="1">
    <location>
        <begin position="1"/>
        <end position="41"/>
    </location>
</feature>
<dbReference type="InterPro" id="IPR012664">
    <property type="entry name" value="CHP02452"/>
</dbReference>
<evidence type="ECO:0000259" key="2">
    <source>
        <dbReference type="Pfam" id="PF10021"/>
    </source>
</evidence>
<proteinExistence type="predicted"/>
<keyword evidence="4" id="KW-1185">Reference proteome</keyword>
<dbReference type="AlphaFoldDB" id="A0A2S4L9C7"/>
<name>A0A2S4L9C7_9HYPO</name>
<feature type="compositionally biased region" description="Polar residues" evidence="1">
    <location>
        <begin position="1"/>
        <end position="18"/>
    </location>
</feature>
<evidence type="ECO:0000313" key="4">
    <source>
        <dbReference type="Proteomes" id="UP000237481"/>
    </source>
</evidence>
<dbReference type="PANTHER" id="PTHR35596:SF1">
    <property type="entry name" value="MICROBIAL-TYPE PARG CATALYTIC DOMAIN-CONTAINING PROTEIN"/>
    <property type="match status" value="1"/>
</dbReference>
<evidence type="ECO:0000256" key="1">
    <source>
        <dbReference type="SAM" id="MobiDB-lite"/>
    </source>
</evidence>
<gene>
    <name evidence="3" type="ORF">TPAR_00780</name>
</gene>
<dbReference type="InterPro" id="IPR043472">
    <property type="entry name" value="Macro_dom-like"/>
</dbReference>
<evidence type="ECO:0000313" key="3">
    <source>
        <dbReference type="EMBL" id="POR39017.1"/>
    </source>
</evidence>
<dbReference type="STRING" id="94208.A0A2S4L9C7"/>
<accession>A0A2S4L9C7</accession>
<reference evidence="3 4" key="1">
    <citation type="submission" date="2018-01" db="EMBL/GenBank/DDBJ databases">
        <title>Harnessing the power of phylogenomics to disentangle the directionality and signatures of interkingdom host jumping in the parasitic fungal genus Tolypocladium.</title>
        <authorList>
            <person name="Quandt C.A."/>
            <person name="Patterson W."/>
            <person name="Spatafora J.W."/>
        </authorList>
    </citation>
    <scope>NUCLEOTIDE SEQUENCE [LARGE SCALE GENOMIC DNA]</scope>
    <source>
        <strain evidence="3 4">NRBC 100945</strain>
    </source>
</reference>
<dbReference type="NCBIfam" id="TIGR02452">
    <property type="entry name" value="TIGR02452 family protein"/>
    <property type="match status" value="1"/>
</dbReference>
<dbReference type="EMBL" id="PKSG01000079">
    <property type="protein sequence ID" value="POR39017.1"/>
    <property type="molecule type" value="Genomic_DNA"/>
</dbReference>
<feature type="non-terminal residue" evidence="3">
    <location>
        <position position="238"/>
    </location>
</feature>
<comment type="caution">
    <text evidence="3">The sequence shown here is derived from an EMBL/GenBank/DDBJ whole genome shotgun (WGS) entry which is preliminary data.</text>
</comment>
<feature type="domain" description="Microbial-type PARG catalytic" evidence="2">
    <location>
        <begin position="82"/>
        <end position="187"/>
    </location>
</feature>
<protein>
    <recommendedName>
        <fullName evidence="2">Microbial-type PARG catalytic domain-containing protein</fullName>
    </recommendedName>
</protein>
<sequence length="238" mass="25372">MSRPANQKSLDGWVSSTAAARGNPARTASPKTSGSSDGQRDYARQREALAAIATETRTVLPDILKQLPDMQAAKSEALFLDTLPPLKATECPKRTPTGRTTIRIVNDDSFNAAIELAASKASSPTAGRVAVLNMASHASPGGGWLKGARAQEEALCYRSSLALSLHRRYYPFKQRMGLYTPDVVVIRSDMPSGHALLVPDVAPADLPVVSVLSVAALRQPETRRTRGNTAAGAVVERL</sequence>
<dbReference type="Proteomes" id="UP000237481">
    <property type="component" value="Unassembled WGS sequence"/>
</dbReference>
<dbReference type="PANTHER" id="PTHR35596">
    <property type="entry name" value="DUF2263 DOMAIN-CONTAINING PROTEIN"/>
    <property type="match status" value="1"/>
</dbReference>
<dbReference type="OrthoDB" id="9985428at2759"/>
<dbReference type="Gene3D" id="3.40.220.10">
    <property type="entry name" value="Leucine Aminopeptidase, subunit E, domain 1"/>
    <property type="match status" value="1"/>
</dbReference>
<dbReference type="InterPro" id="IPR019261">
    <property type="entry name" value="PARG_cat_microbial"/>
</dbReference>
<dbReference type="Pfam" id="PF10021">
    <property type="entry name" value="PARG_cat_microb"/>
    <property type="match status" value="1"/>
</dbReference>
<organism evidence="3 4">
    <name type="scientific">Tolypocladium paradoxum</name>
    <dbReference type="NCBI Taxonomy" id="94208"/>
    <lineage>
        <taxon>Eukaryota</taxon>
        <taxon>Fungi</taxon>
        <taxon>Dikarya</taxon>
        <taxon>Ascomycota</taxon>
        <taxon>Pezizomycotina</taxon>
        <taxon>Sordariomycetes</taxon>
        <taxon>Hypocreomycetidae</taxon>
        <taxon>Hypocreales</taxon>
        <taxon>Ophiocordycipitaceae</taxon>
        <taxon>Tolypocladium</taxon>
    </lineage>
</organism>